<accession>A0A5E4X141</accession>
<reference evidence="1 2" key="1">
    <citation type="submission" date="2019-08" db="EMBL/GenBank/DDBJ databases">
        <authorList>
            <person name="Peeters C."/>
        </authorList>
    </citation>
    <scope>NUCLEOTIDE SEQUENCE [LARGE SCALE GENOMIC DNA]</scope>
    <source>
        <strain evidence="1 2">LMG 31012</strain>
    </source>
</reference>
<dbReference type="EMBL" id="CABPSH010000010">
    <property type="protein sequence ID" value="VVE30007.1"/>
    <property type="molecule type" value="Genomic_DNA"/>
</dbReference>
<dbReference type="OrthoDB" id="8945217at2"/>
<dbReference type="Proteomes" id="UP000400981">
    <property type="component" value="Unassembled WGS sequence"/>
</dbReference>
<organism evidence="1 2">
    <name type="scientific">Pandoraea eparura</name>
    <dbReference type="NCBI Taxonomy" id="2508291"/>
    <lineage>
        <taxon>Bacteria</taxon>
        <taxon>Pseudomonadati</taxon>
        <taxon>Pseudomonadota</taxon>
        <taxon>Betaproteobacteria</taxon>
        <taxon>Burkholderiales</taxon>
        <taxon>Burkholderiaceae</taxon>
        <taxon>Pandoraea</taxon>
    </lineage>
</organism>
<protein>
    <recommendedName>
        <fullName evidence="3">Tail fiber protein</fullName>
    </recommendedName>
</protein>
<proteinExistence type="predicted"/>
<evidence type="ECO:0008006" key="3">
    <source>
        <dbReference type="Google" id="ProtNLM"/>
    </source>
</evidence>
<sequence length="505" mass="51839">MFRIDDATAATALPTPEAAGSEGYFTEGNPTAGTPATNVRGSWLNMIQEELRAIVVAGGLTPSKTTYNQVLSAIKRICQNTVILADAGAANAYAAVNATPLVAGTWVDGVVQQIKIAHANTGPSTYAPDGLTAIPIYGLGLQPLQGGELALNGTAVLMHATIAGVNSGNPICVLMECAGGAQQVAPATQPQHAVQLAQLQSSVGSTGAASSRNKLFNSGAQVAIQSTVPTLTTSPQYGPVEMIAAWASGGAITAGTLTQDTAAPVGRTGYAVKLAGCTLTGAGQVSWRYRMEAADAVKFKNQTGTFQIGVQHDVGSAINYTVVFRKPTTTADDFSAVTTIGTSSASSVASATGAVVTATQALGDCSKGLEIEVQVACGAVTTKNFWFTEWQLEEGTVASAVVRKSYPDDLKDCQRYALLIPVGTIHLNGWAGSVGAPIGTTGADYPVEMRVAPSVPSISFSLSQANTPNIVFNTTRSLRLTTTGTVSAGQTTAYNNAAFVITARL</sequence>
<keyword evidence="2" id="KW-1185">Reference proteome</keyword>
<dbReference type="AlphaFoldDB" id="A0A5E4X141"/>
<evidence type="ECO:0000313" key="2">
    <source>
        <dbReference type="Proteomes" id="UP000400981"/>
    </source>
</evidence>
<dbReference type="RefSeq" id="WP_150590694.1">
    <property type="nucleotide sequence ID" value="NZ_CABPSH010000010.1"/>
</dbReference>
<evidence type="ECO:0000313" key="1">
    <source>
        <dbReference type="EMBL" id="VVE30007.1"/>
    </source>
</evidence>
<gene>
    <name evidence="1" type="ORF">PEP31012_03619</name>
</gene>
<name>A0A5E4X141_9BURK</name>